<protein>
    <submittedName>
        <fullName evidence="2">Uncharacterized protein</fullName>
    </submittedName>
</protein>
<reference evidence="3" key="1">
    <citation type="journal article" date="2019" name="Int. J. Syst. Evol. Microbiol.">
        <title>The Global Catalogue of Microorganisms (GCM) 10K type strain sequencing project: providing services to taxonomists for standard genome sequencing and annotation.</title>
        <authorList>
            <consortium name="The Broad Institute Genomics Platform"/>
            <consortium name="The Broad Institute Genome Sequencing Center for Infectious Disease"/>
            <person name="Wu L."/>
            <person name="Ma J."/>
        </authorList>
    </citation>
    <scope>NUCLEOTIDE SEQUENCE [LARGE SCALE GENOMIC DNA]</scope>
    <source>
        <strain evidence="3">NBRC 108730</strain>
    </source>
</reference>
<dbReference type="EMBL" id="BSUZ01000002">
    <property type="protein sequence ID" value="GMA89425.1"/>
    <property type="molecule type" value="Genomic_DNA"/>
</dbReference>
<feature type="region of interest" description="Disordered" evidence="1">
    <location>
        <begin position="159"/>
        <end position="186"/>
    </location>
</feature>
<name>A0ABQ6JRV9_9ACTN</name>
<feature type="region of interest" description="Disordered" evidence="1">
    <location>
        <begin position="214"/>
        <end position="353"/>
    </location>
</feature>
<evidence type="ECO:0000313" key="2">
    <source>
        <dbReference type="EMBL" id="GMA89425.1"/>
    </source>
</evidence>
<comment type="caution">
    <text evidence="2">The sequence shown here is derived from an EMBL/GenBank/DDBJ whole genome shotgun (WGS) entry which is preliminary data.</text>
</comment>
<sequence length="353" mass="38214">MVVVSRPPTVAHGHTVQPVRVLSPRTAPRAVVADDPTGRRPGLVTLVPAGAYARTVAWSDRRDWLAGVRLAVQARPELRLGDTSKDVVSIDTFMRVLESMAAAADHDTGRDIRARKREIAAAAHCSADTVQRCRRIATRVVGCLRLVVRGRPLTMPERTTVRHRRDRTAPKGADGRRPGLTQRGVPPVYAAHTPRWMHPYMRLAARRTLHLPAGAPGSSVGSACGRPRRLGCPVDSPVDNQQPSDLHVVGSAPHPRRGQQSASTHLPNTHTYNQDIVSLRSTKRTGSARRPDEGLSDPDRTAVRAAEPLNDPATSDHTRPVLNGRHEAAHDAQQTERPERTGGPAAATSSSCS</sequence>
<accession>A0ABQ6JRV9</accession>
<evidence type="ECO:0000313" key="3">
    <source>
        <dbReference type="Proteomes" id="UP001157017"/>
    </source>
</evidence>
<organism evidence="2 3">
    <name type="scientific">Angustibacter aerolatus</name>
    <dbReference type="NCBI Taxonomy" id="1162965"/>
    <lineage>
        <taxon>Bacteria</taxon>
        <taxon>Bacillati</taxon>
        <taxon>Actinomycetota</taxon>
        <taxon>Actinomycetes</taxon>
        <taxon>Kineosporiales</taxon>
        <taxon>Kineosporiaceae</taxon>
    </lineage>
</organism>
<feature type="compositionally biased region" description="Basic and acidic residues" evidence="1">
    <location>
        <begin position="314"/>
        <end position="340"/>
    </location>
</feature>
<gene>
    <name evidence="2" type="ORF">GCM10025868_46750</name>
</gene>
<proteinExistence type="predicted"/>
<feature type="compositionally biased region" description="Basic and acidic residues" evidence="1">
    <location>
        <begin position="289"/>
        <end position="302"/>
    </location>
</feature>
<evidence type="ECO:0000256" key="1">
    <source>
        <dbReference type="SAM" id="MobiDB-lite"/>
    </source>
</evidence>
<keyword evidence="3" id="KW-1185">Reference proteome</keyword>
<dbReference type="Proteomes" id="UP001157017">
    <property type="component" value="Unassembled WGS sequence"/>
</dbReference>
<feature type="compositionally biased region" description="Basic and acidic residues" evidence="1">
    <location>
        <begin position="167"/>
        <end position="177"/>
    </location>
</feature>
<feature type="compositionally biased region" description="Polar residues" evidence="1">
    <location>
        <begin position="258"/>
        <end position="280"/>
    </location>
</feature>